<sequence length="219" mass="23833">MEPGNERRVAQKVPEDDEIKGVELLFFMKAKPVSDADAIFIESVRQQGGSPISDEQLETGSCQDTISWRGSPTPEDLPMSPPKLGSPWDSRDTKPAHEATPQPVEHGPAKRQRGAKGTGRIPAASAIKAARHKKKSDTRKRRAATPGPPMTAEQKRAAKEARDAADRMHLQRSFKKRDRGEVGLALNAIGAPLPGAGIPAELSINERKSRSSKLILKQE</sequence>
<feature type="region of interest" description="Disordered" evidence="1">
    <location>
        <begin position="189"/>
        <end position="219"/>
    </location>
</feature>
<reference evidence="2 3" key="1">
    <citation type="journal article" date="2011" name="PLoS Genet.">
        <title>Genomic analysis of the necrotrophic fungal pathogens Sclerotinia sclerotiorum and Botrytis cinerea.</title>
        <authorList>
            <person name="Amselem J."/>
            <person name="Cuomo C.A."/>
            <person name="van Kan J.A."/>
            <person name="Viaud M."/>
            <person name="Benito E.P."/>
            <person name="Couloux A."/>
            <person name="Coutinho P.M."/>
            <person name="de Vries R.P."/>
            <person name="Dyer P.S."/>
            <person name="Fillinger S."/>
            <person name="Fournier E."/>
            <person name="Gout L."/>
            <person name="Hahn M."/>
            <person name="Kohn L."/>
            <person name="Lapalu N."/>
            <person name="Plummer K.M."/>
            <person name="Pradier J.M."/>
            <person name="Quevillon E."/>
            <person name="Sharon A."/>
            <person name="Simon A."/>
            <person name="ten Have A."/>
            <person name="Tudzynski B."/>
            <person name="Tudzynski P."/>
            <person name="Wincker P."/>
            <person name="Andrew M."/>
            <person name="Anthouard V."/>
            <person name="Beever R.E."/>
            <person name="Beffa R."/>
            <person name="Benoit I."/>
            <person name="Bouzid O."/>
            <person name="Brault B."/>
            <person name="Chen Z."/>
            <person name="Choquer M."/>
            <person name="Collemare J."/>
            <person name="Cotton P."/>
            <person name="Danchin E.G."/>
            <person name="Da Silva C."/>
            <person name="Gautier A."/>
            <person name="Giraud C."/>
            <person name="Giraud T."/>
            <person name="Gonzalez C."/>
            <person name="Grossetete S."/>
            <person name="Guldener U."/>
            <person name="Henrissat B."/>
            <person name="Howlett B.J."/>
            <person name="Kodira C."/>
            <person name="Kretschmer M."/>
            <person name="Lappartient A."/>
            <person name="Leroch M."/>
            <person name="Levis C."/>
            <person name="Mauceli E."/>
            <person name="Neuveglise C."/>
            <person name="Oeser B."/>
            <person name="Pearson M."/>
            <person name="Poulain J."/>
            <person name="Poussereau N."/>
            <person name="Quesneville H."/>
            <person name="Rascle C."/>
            <person name="Schumacher J."/>
            <person name="Segurens B."/>
            <person name="Sexton A."/>
            <person name="Silva E."/>
            <person name="Sirven C."/>
            <person name="Soanes D.M."/>
            <person name="Talbot N.J."/>
            <person name="Templeton M."/>
            <person name="Yandava C."/>
            <person name="Yarden O."/>
            <person name="Zeng Q."/>
            <person name="Rollins J.A."/>
            <person name="Lebrun M.H."/>
            <person name="Dickman M."/>
        </authorList>
    </citation>
    <scope>NUCLEOTIDE SEQUENCE [LARGE SCALE GENOMIC DNA]</scope>
    <source>
        <strain evidence="2 3">B05.10</strain>
    </source>
</reference>
<gene>
    <name evidence="2" type="ORF">BCIN_07g02090</name>
</gene>
<dbReference type="KEGG" id="bfu:BCIN_07g02090"/>
<evidence type="ECO:0000313" key="2">
    <source>
        <dbReference type="EMBL" id="ATZ51600.1"/>
    </source>
</evidence>
<feature type="compositionally biased region" description="Polar residues" evidence="1">
    <location>
        <begin position="58"/>
        <end position="70"/>
    </location>
</feature>
<keyword evidence="3" id="KW-1185">Reference proteome</keyword>
<proteinExistence type="predicted"/>
<reference evidence="2 3" key="2">
    <citation type="journal article" date="2012" name="Eukaryot. Cell">
        <title>Genome update of Botrytis cinerea strains B05.10 and T4.</title>
        <authorList>
            <person name="Staats M."/>
            <person name="van Kan J.A."/>
        </authorList>
    </citation>
    <scope>NUCLEOTIDE SEQUENCE [LARGE SCALE GENOMIC DNA]</scope>
    <source>
        <strain evidence="2 3">B05.10</strain>
    </source>
</reference>
<feature type="compositionally biased region" description="Basic and acidic residues" evidence="1">
    <location>
        <begin position="153"/>
        <end position="169"/>
    </location>
</feature>
<reference evidence="2 3" key="3">
    <citation type="journal article" date="2017" name="Mol. Plant Pathol.">
        <title>A gapless genome sequence of the fungus Botrytis cinerea.</title>
        <authorList>
            <person name="Van Kan J.A."/>
            <person name="Stassen J.H."/>
            <person name="Mosbach A."/>
            <person name="Van Der Lee T.A."/>
            <person name="Faino L."/>
            <person name="Farmer A.D."/>
            <person name="Papasotiriou D.G."/>
            <person name="Zhou S."/>
            <person name="Seidl M.F."/>
            <person name="Cottam E."/>
            <person name="Edel D."/>
            <person name="Hahn M."/>
            <person name="Schwartz D.C."/>
            <person name="Dietrich R.A."/>
            <person name="Widdison S."/>
            <person name="Scalliet G."/>
        </authorList>
    </citation>
    <scope>NUCLEOTIDE SEQUENCE [LARGE SCALE GENOMIC DNA]</scope>
    <source>
        <strain evidence="2 3">B05.10</strain>
    </source>
</reference>
<accession>A0A384JM66</accession>
<dbReference type="Proteomes" id="UP000001798">
    <property type="component" value="Chromosome 7"/>
</dbReference>
<evidence type="ECO:0000256" key="1">
    <source>
        <dbReference type="SAM" id="MobiDB-lite"/>
    </source>
</evidence>
<name>A0A384JM66_BOTFB</name>
<dbReference type="OrthoDB" id="3556885at2759"/>
<protein>
    <submittedName>
        <fullName evidence="2">Uncharacterized protein</fullName>
    </submittedName>
</protein>
<dbReference type="EMBL" id="CP009811">
    <property type="protein sequence ID" value="ATZ51600.1"/>
    <property type="molecule type" value="Genomic_DNA"/>
</dbReference>
<evidence type="ECO:0000313" key="3">
    <source>
        <dbReference type="Proteomes" id="UP000001798"/>
    </source>
</evidence>
<dbReference type="RefSeq" id="XP_024549688.1">
    <property type="nucleotide sequence ID" value="XM_024693899.1"/>
</dbReference>
<feature type="region of interest" description="Disordered" evidence="1">
    <location>
        <begin position="46"/>
        <end position="177"/>
    </location>
</feature>
<dbReference type="AlphaFoldDB" id="A0A384JM66"/>
<feature type="compositionally biased region" description="Basic residues" evidence="1">
    <location>
        <begin position="129"/>
        <end position="143"/>
    </location>
</feature>
<dbReference type="VEuPathDB" id="FungiDB:Bcin07g02090"/>
<dbReference type="GeneID" id="5439376"/>
<organism evidence="2 3">
    <name type="scientific">Botryotinia fuckeliana (strain B05.10)</name>
    <name type="common">Noble rot fungus</name>
    <name type="synonym">Botrytis cinerea</name>
    <dbReference type="NCBI Taxonomy" id="332648"/>
    <lineage>
        <taxon>Eukaryota</taxon>
        <taxon>Fungi</taxon>
        <taxon>Dikarya</taxon>
        <taxon>Ascomycota</taxon>
        <taxon>Pezizomycotina</taxon>
        <taxon>Leotiomycetes</taxon>
        <taxon>Helotiales</taxon>
        <taxon>Sclerotiniaceae</taxon>
        <taxon>Botrytis</taxon>
    </lineage>
</organism>